<comment type="caution">
    <text evidence="2">The sequence shown here is derived from an EMBL/GenBank/DDBJ whole genome shotgun (WGS) entry which is preliminary data.</text>
</comment>
<organism evidence="2 3">
    <name type="scientific">Methylotenera oryzisoli</name>
    <dbReference type="NCBI Taxonomy" id="2080758"/>
    <lineage>
        <taxon>Bacteria</taxon>
        <taxon>Pseudomonadati</taxon>
        <taxon>Pseudomonadota</taxon>
        <taxon>Betaproteobacteria</taxon>
        <taxon>Nitrosomonadales</taxon>
        <taxon>Methylophilaceae</taxon>
        <taxon>Methylotenera</taxon>
    </lineage>
</organism>
<evidence type="ECO:0000313" key="3">
    <source>
        <dbReference type="Proteomes" id="UP000297706"/>
    </source>
</evidence>
<reference evidence="2 3" key="1">
    <citation type="submission" date="2018-02" db="EMBL/GenBank/DDBJ databases">
        <title>A novel lanthanide dependent methylotroph, Methylotenera sp. La3113.</title>
        <authorList>
            <person name="Lv H."/>
            <person name="Tani A."/>
        </authorList>
    </citation>
    <scope>NUCLEOTIDE SEQUENCE [LARGE SCALE GENOMIC DNA]</scope>
    <source>
        <strain evidence="2 3">La3113</strain>
    </source>
</reference>
<accession>A0A4Y9VUG5</accession>
<feature type="chain" id="PRO_5021195525" description="DUF4124 domain-containing protein" evidence="1">
    <location>
        <begin position="20"/>
        <end position="130"/>
    </location>
</feature>
<dbReference type="Proteomes" id="UP000297706">
    <property type="component" value="Unassembled WGS sequence"/>
</dbReference>
<name>A0A4Y9VUG5_9PROT</name>
<dbReference type="Gene3D" id="3.30.1370.130">
    <property type="match status" value="1"/>
</dbReference>
<dbReference type="AlphaFoldDB" id="A0A4Y9VUG5"/>
<evidence type="ECO:0000256" key="1">
    <source>
        <dbReference type="SAM" id="SignalP"/>
    </source>
</evidence>
<dbReference type="RefSeq" id="WP_135276263.1">
    <property type="nucleotide sequence ID" value="NZ_PQVH01000002.1"/>
</dbReference>
<protein>
    <recommendedName>
        <fullName evidence="4">DUF4124 domain-containing protein</fullName>
    </recommendedName>
</protein>
<proteinExistence type="predicted"/>
<dbReference type="EMBL" id="PQVH01000002">
    <property type="protein sequence ID" value="TFW72954.1"/>
    <property type="molecule type" value="Genomic_DNA"/>
</dbReference>
<gene>
    <name evidence="2" type="ORF">C3Y98_00925</name>
</gene>
<feature type="signal peptide" evidence="1">
    <location>
        <begin position="1"/>
        <end position="19"/>
    </location>
</feature>
<sequence>MKRLVFLFLLALFHQSSFGAIYKCEQNGKVEYQATQCAKGNDISNKIKQPSPVTGKGKEMSINISDMPLQDTLHIIADFSGNKLVADPSVSGSGDFNYQRTPWDAVLKDIAGKYNLIVKVENGTIFVRNR</sequence>
<keyword evidence="3" id="KW-1185">Reference proteome</keyword>
<evidence type="ECO:0008006" key="4">
    <source>
        <dbReference type="Google" id="ProtNLM"/>
    </source>
</evidence>
<dbReference type="OrthoDB" id="8904499at2"/>
<keyword evidence="1" id="KW-0732">Signal</keyword>
<evidence type="ECO:0000313" key="2">
    <source>
        <dbReference type="EMBL" id="TFW72954.1"/>
    </source>
</evidence>